<gene>
    <name evidence="2" type="ORF">GCM10023196_107770</name>
</gene>
<evidence type="ECO:0000313" key="3">
    <source>
        <dbReference type="Proteomes" id="UP001501442"/>
    </source>
</evidence>
<evidence type="ECO:0000313" key="2">
    <source>
        <dbReference type="EMBL" id="GAA4640838.1"/>
    </source>
</evidence>
<evidence type="ECO:0000256" key="1">
    <source>
        <dbReference type="SAM" id="MobiDB-lite"/>
    </source>
</evidence>
<feature type="region of interest" description="Disordered" evidence="1">
    <location>
        <begin position="1"/>
        <end position="49"/>
    </location>
</feature>
<keyword evidence="3" id="KW-1185">Reference proteome</keyword>
<reference evidence="3" key="1">
    <citation type="journal article" date="2019" name="Int. J. Syst. Evol. Microbiol.">
        <title>The Global Catalogue of Microorganisms (GCM) 10K type strain sequencing project: providing services to taxonomists for standard genome sequencing and annotation.</title>
        <authorList>
            <consortium name="The Broad Institute Genomics Platform"/>
            <consortium name="The Broad Institute Genome Sequencing Center for Infectious Disease"/>
            <person name="Wu L."/>
            <person name="Ma J."/>
        </authorList>
    </citation>
    <scope>NUCLEOTIDE SEQUENCE [LARGE SCALE GENOMIC DNA]</scope>
    <source>
        <strain evidence="3">JCM 17939</strain>
    </source>
</reference>
<dbReference type="Proteomes" id="UP001501442">
    <property type="component" value="Unassembled WGS sequence"/>
</dbReference>
<accession>A0ABP8UWZ4</accession>
<feature type="compositionally biased region" description="Basic and acidic residues" evidence="1">
    <location>
        <begin position="1"/>
        <end position="36"/>
    </location>
</feature>
<protein>
    <submittedName>
        <fullName evidence="2">Uncharacterized protein</fullName>
    </submittedName>
</protein>
<name>A0ABP8UWZ4_9ACTN</name>
<dbReference type="EMBL" id="BAABHK010000041">
    <property type="protein sequence ID" value="GAA4640838.1"/>
    <property type="molecule type" value="Genomic_DNA"/>
</dbReference>
<comment type="caution">
    <text evidence="2">The sequence shown here is derived from an EMBL/GenBank/DDBJ whole genome shotgun (WGS) entry which is preliminary data.</text>
</comment>
<proteinExistence type="predicted"/>
<organism evidence="2 3">
    <name type="scientific">Actinoallomurus vinaceus</name>
    <dbReference type="NCBI Taxonomy" id="1080074"/>
    <lineage>
        <taxon>Bacteria</taxon>
        <taxon>Bacillati</taxon>
        <taxon>Actinomycetota</taxon>
        <taxon>Actinomycetes</taxon>
        <taxon>Streptosporangiales</taxon>
        <taxon>Thermomonosporaceae</taxon>
        <taxon>Actinoallomurus</taxon>
    </lineage>
</organism>
<dbReference type="RefSeq" id="WP_345444714.1">
    <property type="nucleotide sequence ID" value="NZ_BAABHK010000041.1"/>
</dbReference>
<sequence length="232" mass="25161">MTFDPYDQRPARSRAPRDPYERTVRDSYEHTVRDPRPPGTRDPLEDTVPDVLQPMGEEVAASRAKGGRRGRRLIEAAALLVLAPGLLVVQWVDDSHQAANMQPPERGTTVRRGQTGVLGHAQWRLLGRDTTVPARSSTTPAGAVHIKLILQVRPLDAQGVKNAKTTGYRLRDGAGHEWTGVPIGPDPVAGRTTQMAVTSDVPAALVNSVLLAIWQKSTTETGSSLHGLVFAH</sequence>